<name>A0A803P1B0_CANSA</name>
<evidence type="ECO:0000313" key="2">
    <source>
        <dbReference type="EnsemblPlants" id="cds.evm.model.02.490"/>
    </source>
</evidence>
<accession>A0A803P1B0</accession>
<sequence length="256" mass="28921">MGVSHSQEIVYLYFVKTVPARKRCAGGFYYLGTHTNDRRIIVGLPNKIAFKEDFFWTTGISLINTTTFCIILSKRRTPTPEIVEQRKLLLGLPFELRSTEFLLSEANLKSVGLLTANEYTCDYTFPKMQPLEKLKKMHPEVHTPVIPPVEESVSEVHQATASSSKAHESLPIEVGGNGSQYCVQFASSCRHHFRSFQPSDWDLVNNGSPTVMLEKSLTFSLSEFSHLSKEAEERSKTHKTELEAAQKEAKDKFEAC</sequence>
<protein>
    <submittedName>
        <fullName evidence="2">Uncharacterized protein</fullName>
    </submittedName>
</protein>
<reference evidence="2" key="2">
    <citation type="submission" date="2021-03" db="UniProtKB">
        <authorList>
            <consortium name="EnsemblPlants"/>
        </authorList>
    </citation>
    <scope>IDENTIFICATION</scope>
</reference>
<dbReference type="EMBL" id="UZAU01000112">
    <property type="status" value="NOT_ANNOTATED_CDS"/>
    <property type="molecule type" value="Genomic_DNA"/>
</dbReference>
<keyword evidence="3" id="KW-1185">Reference proteome</keyword>
<evidence type="ECO:0000313" key="3">
    <source>
        <dbReference type="Proteomes" id="UP000596661"/>
    </source>
</evidence>
<proteinExistence type="predicted"/>
<evidence type="ECO:0000256" key="1">
    <source>
        <dbReference type="SAM" id="MobiDB-lite"/>
    </source>
</evidence>
<reference evidence="2" key="1">
    <citation type="submission" date="2018-11" db="EMBL/GenBank/DDBJ databases">
        <authorList>
            <person name="Grassa J C."/>
        </authorList>
    </citation>
    <scope>NUCLEOTIDE SEQUENCE [LARGE SCALE GENOMIC DNA]</scope>
</reference>
<dbReference type="EnsemblPlants" id="evm.model.02.490">
    <property type="protein sequence ID" value="cds.evm.model.02.490"/>
    <property type="gene ID" value="evm.TU.02.490"/>
</dbReference>
<dbReference type="AlphaFoldDB" id="A0A803P1B0"/>
<organism evidence="2 3">
    <name type="scientific">Cannabis sativa</name>
    <name type="common">Hemp</name>
    <name type="synonym">Marijuana</name>
    <dbReference type="NCBI Taxonomy" id="3483"/>
    <lineage>
        <taxon>Eukaryota</taxon>
        <taxon>Viridiplantae</taxon>
        <taxon>Streptophyta</taxon>
        <taxon>Embryophyta</taxon>
        <taxon>Tracheophyta</taxon>
        <taxon>Spermatophyta</taxon>
        <taxon>Magnoliopsida</taxon>
        <taxon>eudicotyledons</taxon>
        <taxon>Gunneridae</taxon>
        <taxon>Pentapetalae</taxon>
        <taxon>rosids</taxon>
        <taxon>fabids</taxon>
        <taxon>Rosales</taxon>
        <taxon>Cannabaceae</taxon>
        <taxon>Cannabis</taxon>
    </lineage>
</organism>
<dbReference type="Proteomes" id="UP000596661">
    <property type="component" value="Chromosome 2"/>
</dbReference>
<dbReference type="Gramene" id="evm.model.02.490">
    <property type="protein sequence ID" value="cds.evm.model.02.490"/>
    <property type="gene ID" value="evm.TU.02.490"/>
</dbReference>
<feature type="region of interest" description="Disordered" evidence="1">
    <location>
        <begin position="228"/>
        <end position="256"/>
    </location>
</feature>